<organism evidence="3 4">
    <name type="scientific">Ataeniobius toweri</name>
    <dbReference type="NCBI Taxonomy" id="208326"/>
    <lineage>
        <taxon>Eukaryota</taxon>
        <taxon>Metazoa</taxon>
        <taxon>Chordata</taxon>
        <taxon>Craniata</taxon>
        <taxon>Vertebrata</taxon>
        <taxon>Euteleostomi</taxon>
        <taxon>Actinopterygii</taxon>
        <taxon>Neopterygii</taxon>
        <taxon>Teleostei</taxon>
        <taxon>Neoteleostei</taxon>
        <taxon>Acanthomorphata</taxon>
        <taxon>Ovalentaria</taxon>
        <taxon>Atherinomorphae</taxon>
        <taxon>Cyprinodontiformes</taxon>
        <taxon>Goodeidae</taxon>
        <taxon>Ataeniobius</taxon>
    </lineage>
</organism>
<reference evidence="3 4" key="1">
    <citation type="submission" date="2021-07" db="EMBL/GenBank/DDBJ databases">
        <authorList>
            <person name="Palmer J.M."/>
        </authorList>
    </citation>
    <scope>NUCLEOTIDE SEQUENCE [LARGE SCALE GENOMIC DNA]</scope>
    <source>
        <strain evidence="3 4">AT_MEX2019</strain>
        <tissue evidence="3">Muscle</tissue>
    </source>
</reference>
<dbReference type="Proteomes" id="UP001345963">
    <property type="component" value="Unassembled WGS sequence"/>
</dbReference>
<evidence type="ECO:0000313" key="3">
    <source>
        <dbReference type="EMBL" id="MED6249954.1"/>
    </source>
</evidence>
<feature type="region of interest" description="Disordered" evidence="1">
    <location>
        <begin position="242"/>
        <end position="275"/>
    </location>
</feature>
<protein>
    <submittedName>
        <fullName evidence="3">Uncharacterized protein</fullName>
    </submittedName>
</protein>
<feature type="signal peptide" evidence="2">
    <location>
        <begin position="1"/>
        <end position="16"/>
    </location>
</feature>
<evidence type="ECO:0000313" key="4">
    <source>
        <dbReference type="Proteomes" id="UP001345963"/>
    </source>
</evidence>
<feature type="region of interest" description="Disordered" evidence="1">
    <location>
        <begin position="617"/>
        <end position="686"/>
    </location>
</feature>
<feature type="compositionally biased region" description="Polar residues" evidence="1">
    <location>
        <begin position="643"/>
        <end position="671"/>
    </location>
</feature>
<keyword evidence="4" id="KW-1185">Reference proteome</keyword>
<feature type="region of interest" description="Disordered" evidence="1">
    <location>
        <begin position="61"/>
        <end position="86"/>
    </location>
</feature>
<dbReference type="EMBL" id="JAHUTI010054015">
    <property type="protein sequence ID" value="MED6249954.1"/>
    <property type="molecule type" value="Genomic_DNA"/>
</dbReference>
<evidence type="ECO:0000256" key="2">
    <source>
        <dbReference type="SAM" id="SignalP"/>
    </source>
</evidence>
<feature type="compositionally biased region" description="Basic and acidic residues" evidence="1">
    <location>
        <begin position="517"/>
        <end position="526"/>
    </location>
</feature>
<feature type="region of interest" description="Disordered" evidence="1">
    <location>
        <begin position="153"/>
        <end position="230"/>
    </location>
</feature>
<feature type="non-terminal residue" evidence="3">
    <location>
        <position position="686"/>
    </location>
</feature>
<feature type="compositionally biased region" description="Polar residues" evidence="1">
    <location>
        <begin position="389"/>
        <end position="405"/>
    </location>
</feature>
<feature type="compositionally biased region" description="Basic and acidic residues" evidence="1">
    <location>
        <begin position="463"/>
        <end position="473"/>
    </location>
</feature>
<feature type="compositionally biased region" description="Acidic residues" evidence="1">
    <location>
        <begin position="292"/>
        <end position="303"/>
    </location>
</feature>
<dbReference type="PANTHER" id="PTHR45924:SF3">
    <property type="entry name" value="PLECKSTRIN HOMOLOGY DOMAIN-CONTAINING FAMILY G MEMBER 2"/>
    <property type="match status" value="1"/>
</dbReference>
<feature type="compositionally biased region" description="Basic and acidic residues" evidence="1">
    <location>
        <begin position="628"/>
        <end position="641"/>
    </location>
</feature>
<evidence type="ECO:0000256" key="1">
    <source>
        <dbReference type="SAM" id="MobiDB-lite"/>
    </source>
</evidence>
<feature type="compositionally biased region" description="Polar residues" evidence="1">
    <location>
        <begin position="218"/>
        <end position="228"/>
    </location>
</feature>
<keyword evidence="2" id="KW-0732">Signal</keyword>
<feature type="compositionally biased region" description="Basic and acidic residues" evidence="1">
    <location>
        <begin position="347"/>
        <end position="358"/>
    </location>
</feature>
<feature type="compositionally biased region" description="Basic and acidic residues" evidence="1">
    <location>
        <begin position="406"/>
        <end position="416"/>
    </location>
</feature>
<feature type="compositionally biased region" description="Basic and acidic residues" evidence="1">
    <location>
        <begin position="672"/>
        <end position="686"/>
    </location>
</feature>
<comment type="caution">
    <text evidence="3">The sequence shown here is derived from an EMBL/GenBank/DDBJ whole genome shotgun (WGS) entry which is preliminary data.</text>
</comment>
<feature type="compositionally biased region" description="Polar residues" evidence="1">
    <location>
        <begin position="330"/>
        <end position="346"/>
    </location>
</feature>
<feature type="compositionally biased region" description="Acidic residues" evidence="1">
    <location>
        <begin position="188"/>
        <end position="199"/>
    </location>
</feature>
<feature type="chain" id="PRO_5046041122" evidence="2">
    <location>
        <begin position="17"/>
        <end position="686"/>
    </location>
</feature>
<feature type="region of interest" description="Disordered" evidence="1">
    <location>
        <begin position="458"/>
        <end position="512"/>
    </location>
</feature>
<dbReference type="PANTHER" id="PTHR45924">
    <property type="entry name" value="FI17866P1"/>
    <property type="match status" value="1"/>
</dbReference>
<proteinExistence type="predicted"/>
<feature type="region of interest" description="Disordered" evidence="1">
    <location>
        <begin position="291"/>
        <end position="419"/>
    </location>
</feature>
<gene>
    <name evidence="3" type="ORF">ATANTOWER_022265</name>
</gene>
<accession>A0ABU7BKG5</accession>
<name>A0ABU7BKG5_9TELE</name>
<feature type="compositionally biased region" description="Basic and acidic residues" evidence="1">
    <location>
        <begin position="200"/>
        <end position="216"/>
    </location>
</feature>
<sequence>MLLTSLFVCLLLSAEPDVSHHLGHLAALKQAGSEGELCPGDGLGFAGSSSTLASSVIEVETERAEPRMDPQLGSNQQGEEEEELTTLRAPPTLSITEEILEFINQSRVREGLATMDQIQDLPSVADSPGNPTCFTCPLPPIASSPDQSLLFEHDQEGKEVKNPMNVQDPPSESERATEDVQEIPDVTGEMEEMAEDNVEETDKRGKASDDEAEHTLEITPSSDLQLSVSVEEKTDICSELQELDTESTVSPQSPDLPHQPIQRFQLPKKGSNLTKKDKKIIEKIRSYYEAAAEADDDEAEDEGEARGGVISRRRSSFSHIPTGLVKESVSRFSVNGHQGEVVSTNSKHGDGETNEDSRSCSSSGPATRPADGEADEPLSSSEVYPENPAESTISDEMKDQLSSTKDIPESDPKTFPEVETEILDKSWNIYKGFLEENLEEPEEGKTVDAMSIEEETLCLSECPENKEEERNCAVDDTNEPGPTRSQTEPSVHGPEQEQHQKPKQTKTQSTWSITKTRDQANTKENLESFPSQSKVGRWSRHSRIVTANRALFEGMGSDVTGIDLFEVNPVVDPVLIENSERILSKVQTLARMYSAKASTMKVPLHHKRASTIRTQTWVSARMCGHSTQNRDKSPSQKEKETGSAAQTHSETKTNHQACKQTSQNQAQTMIQEKQRIQEGSPESHTD</sequence>
<feature type="region of interest" description="Disordered" evidence="1">
    <location>
        <begin position="517"/>
        <end position="536"/>
    </location>
</feature>